<dbReference type="EMBL" id="CP033920">
    <property type="protein sequence ID" value="AZA49506.1"/>
    <property type="molecule type" value="Genomic_DNA"/>
</dbReference>
<sequence>MQQAQSVSAIQHGYFDSGVWNEEQKCFFKSLLTNKRNPSGRFCKKAVGRAGKHLNFIFCPIFTFTKKMIRMNGQHFKKKVDQLWSALMTNIDHISRSDNDMISRAEEILMETDAVIRQLKVLLRQYQFVDWSEEIYFFKNTKPQFVAIYIYYSKLLSIEASKPFADPTALSSYYESERSHLLFFYNEHKDFINYYRRKSTFLDKKYFVRFKFDFKLKLSPELYSYDEEFSTSHDHMVSQIMANDLLDQYLTNKINSDNSKETSISQIRNLQWTAPKVALTELLYALHQSNCFNGGHSDLAEVFRWFENSFNINLGNYHKTLAEIRLRKTDRSKFLTLLQQNLNQHLDDLDS</sequence>
<dbReference type="Pfam" id="PF09357">
    <property type="entry name" value="RteC"/>
    <property type="match status" value="1"/>
</dbReference>
<reference evidence="2" key="1">
    <citation type="submission" date="2018-11" db="EMBL/GenBank/DDBJ databases">
        <title>Proposal to divide the Flavobacteriaceae and reorganize its genera based on Amino Acid Identity values calculated from whole genome sequences.</title>
        <authorList>
            <person name="Nicholson A.C."/>
            <person name="Gulvik C.A."/>
            <person name="Whitney A.M."/>
            <person name="Humrighouse B.W."/>
            <person name="Bell M."/>
            <person name="Holmes B."/>
            <person name="Steigerwalt A.G."/>
            <person name="Villarma A."/>
            <person name="Sheth M."/>
            <person name="Batra D."/>
            <person name="Pryor J."/>
            <person name="Bernardet J.-F."/>
            <person name="Hugo C."/>
            <person name="Kampfer P."/>
            <person name="Newman J."/>
            <person name="McQuiston J.R."/>
        </authorList>
    </citation>
    <scope>NUCLEOTIDE SEQUENCE [LARGE SCALE GENOMIC DNA]</scope>
    <source>
        <strain evidence="2">G0188</strain>
    </source>
</reference>
<dbReference type="Proteomes" id="UP000273270">
    <property type="component" value="Chromosome"/>
</dbReference>
<name>A0A3G6M7J5_CHRCU</name>
<organism evidence="1 2">
    <name type="scientific">Chryseobacterium carnipullorum</name>
    <dbReference type="NCBI Taxonomy" id="1124835"/>
    <lineage>
        <taxon>Bacteria</taxon>
        <taxon>Pseudomonadati</taxon>
        <taxon>Bacteroidota</taxon>
        <taxon>Flavobacteriia</taxon>
        <taxon>Flavobacteriales</taxon>
        <taxon>Weeksellaceae</taxon>
        <taxon>Chryseobacterium group</taxon>
        <taxon>Chryseobacterium</taxon>
    </lineage>
</organism>
<dbReference type="AlphaFoldDB" id="A0A3G6M7J5"/>
<keyword evidence="2" id="KW-1185">Reference proteome</keyword>
<proteinExistence type="predicted"/>
<dbReference type="InterPro" id="IPR018534">
    <property type="entry name" value="Tet_reg_excision_RteC"/>
</dbReference>
<gene>
    <name evidence="1" type="ORF">EG346_15565</name>
</gene>
<accession>A0A3G6M7J5</accession>
<evidence type="ECO:0000313" key="1">
    <source>
        <dbReference type="EMBL" id="AZA49506.1"/>
    </source>
</evidence>
<dbReference type="KEGG" id="ccau:EG346_15565"/>
<evidence type="ECO:0000313" key="2">
    <source>
        <dbReference type="Proteomes" id="UP000273270"/>
    </source>
</evidence>
<protein>
    <submittedName>
        <fullName evidence="1">RteC protein</fullName>
    </submittedName>
</protein>